<organism evidence="2 3">
    <name type="scientific">Leptospirillum ferriphilum YSK</name>
    <dbReference type="NCBI Taxonomy" id="1441628"/>
    <lineage>
        <taxon>Bacteria</taxon>
        <taxon>Pseudomonadati</taxon>
        <taxon>Nitrospirota</taxon>
        <taxon>Nitrospiria</taxon>
        <taxon>Nitrospirales</taxon>
        <taxon>Nitrospiraceae</taxon>
        <taxon>Leptospirillum</taxon>
    </lineage>
</organism>
<dbReference type="EMBL" id="CP007243">
    <property type="protein sequence ID" value="AIA31996.1"/>
    <property type="molecule type" value="Genomic_DNA"/>
</dbReference>
<feature type="compositionally biased region" description="Basic and acidic residues" evidence="1">
    <location>
        <begin position="9"/>
        <end position="18"/>
    </location>
</feature>
<name>A0A059Y328_9BACT</name>
<gene>
    <name evidence="2" type="ORF">Y981_11805</name>
</gene>
<accession>A0A059Y328</accession>
<evidence type="ECO:0000313" key="3">
    <source>
        <dbReference type="Proteomes" id="UP000027059"/>
    </source>
</evidence>
<sequence length="182" mass="20457">MVCFLLPDRTKGGRHENQESSSSSGEWRVTQGGSHARLSRYVLSLTLATLVSGALLSPESRTFALSGDEALGQLYRNARFWMNRGDLVRATEFWTRILHLRPNDPRALTNLGIVAAQGGGLKKANILLDRLSRSHPGDPGIEKIRSAILLGKLDVKWLLLARKERKEQHFSAAYQDYERYLK</sequence>
<keyword evidence="3" id="KW-1185">Reference proteome</keyword>
<dbReference type="KEGG" id="lfp:Y981_11805"/>
<reference evidence="3" key="1">
    <citation type="submission" date="2014-02" db="EMBL/GenBank/DDBJ databases">
        <title>Complete genome sequence and comparative genomic analysis of the nitrogen-fixing bacterium Leptospirillum ferriphilum YSK.</title>
        <authorList>
            <person name="Guo X."/>
            <person name="Yin H."/>
            <person name="Liang Y."/>
            <person name="Hu Q."/>
            <person name="Ma L."/>
            <person name="Xiao Y."/>
            <person name="Zhang X."/>
            <person name="Qiu G."/>
            <person name="Liu X."/>
        </authorList>
    </citation>
    <scope>NUCLEOTIDE SEQUENCE [LARGE SCALE GENOMIC DNA]</scope>
    <source>
        <strain evidence="3">YSK</strain>
    </source>
</reference>
<feature type="region of interest" description="Disordered" evidence="1">
    <location>
        <begin position="9"/>
        <end position="29"/>
    </location>
</feature>
<dbReference type="InterPro" id="IPR011990">
    <property type="entry name" value="TPR-like_helical_dom_sf"/>
</dbReference>
<protein>
    <submittedName>
        <fullName evidence="2">Uncharacterized protein</fullName>
    </submittedName>
</protein>
<dbReference type="Gene3D" id="1.25.40.10">
    <property type="entry name" value="Tetratricopeptide repeat domain"/>
    <property type="match status" value="1"/>
</dbReference>
<proteinExistence type="predicted"/>
<dbReference type="SUPFAM" id="SSF48452">
    <property type="entry name" value="TPR-like"/>
    <property type="match status" value="1"/>
</dbReference>
<reference evidence="2 3" key="2">
    <citation type="journal article" date="2015" name="Biomed. Res. Int.">
        <title>Effects of Arsenite Resistance on the Growth and Functional Gene Expression of Leptospirillum ferriphilum and Acidithiobacillus thiooxidans in Pure Culture and Coculture.</title>
        <authorList>
            <person name="Jiang H."/>
            <person name="Liang Y."/>
            <person name="Yin H."/>
            <person name="Xiao Y."/>
            <person name="Guo X."/>
            <person name="Xu Y."/>
            <person name="Hu Q."/>
            <person name="Liu H."/>
            <person name="Liu X."/>
        </authorList>
    </citation>
    <scope>NUCLEOTIDE SEQUENCE [LARGE SCALE GENOMIC DNA]</scope>
    <source>
        <strain evidence="2 3">YSK</strain>
    </source>
</reference>
<dbReference type="AlphaFoldDB" id="A0A059Y328"/>
<dbReference type="HOGENOM" id="CLU_1480305_0_0_0"/>
<evidence type="ECO:0000313" key="2">
    <source>
        <dbReference type="EMBL" id="AIA31996.1"/>
    </source>
</evidence>
<dbReference type="Proteomes" id="UP000027059">
    <property type="component" value="Chromosome"/>
</dbReference>
<evidence type="ECO:0000256" key="1">
    <source>
        <dbReference type="SAM" id="MobiDB-lite"/>
    </source>
</evidence>